<evidence type="ECO:0008006" key="4">
    <source>
        <dbReference type="Google" id="ProtNLM"/>
    </source>
</evidence>
<organism evidence="2 3">
    <name type="scientific">Streptomyces caelestis</name>
    <dbReference type="NCBI Taxonomy" id="36816"/>
    <lineage>
        <taxon>Bacteria</taxon>
        <taxon>Bacillati</taxon>
        <taxon>Actinomycetota</taxon>
        <taxon>Actinomycetes</taxon>
        <taxon>Kitasatosporales</taxon>
        <taxon>Streptomycetaceae</taxon>
        <taxon>Streptomyces</taxon>
    </lineage>
</organism>
<gene>
    <name evidence="2" type="ORF">ADK41_19650</name>
</gene>
<dbReference type="OrthoDB" id="4335474at2"/>
<feature type="chain" id="PRO_5005840216" description="Secreted protein" evidence="1">
    <location>
        <begin position="31"/>
        <end position="150"/>
    </location>
</feature>
<dbReference type="RefSeq" id="WP_037804811.1">
    <property type="nucleotide sequence ID" value="NZ_LGCN01000197.1"/>
</dbReference>
<evidence type="ECO:0000313" key="3">
    <source>
        <dbReference type="Proteomes" id="UP000037773"/>
    </source>
</evidence>
<evidence type="ECO:0000256" key="1">
    <source>
        <dbReference type="SAM" id="SignalP"/>
    </source>
</evidence>
<feature type="signal peptide" evidence="1">
    <location>
        <begin position="1"/>
        <end position="30"/>
    </location>
</feature>
<evidence type="ECO:0000313" key="2">
    <source>
        <dbReference type="EMBL" id="KOT37566.1"/>
    </source>
</evidence>
<dbReference type="AlphaFoldDB" id="A0A0M9X823"/>
<sequence length="150" mass="15207">MGTTKRASFRAAIVTVATLTSIAAAPMAMAAESGGVGVQALYCDSSGWTASGDPHERCTSLSNGVLYHSKRASSSGTTLRTGYDKDGGSTISAQLGYSMSGTTKYASAVSIANGQNKSKSWTVSGDKACLNSVGLLSYSGGSYQTPAAHC</sequence>
<keyword evidence="1" id="KW-0732">Signal</keyword>
<comment type="caution">
    <text evidence="2">The sequence shown here is derived from an EMBL/GenBank/DDBJ whole genome shotgun (WGS) entry which is preliminary data.</text>
</comment>
<reference evidence="2 3" key="1">
    <citation type="submission" date="2015-07" db="EMBL/GenBank/DDBJ databases">
        <authorList>
            <person name="Noorani M."/>
        </authorList>
    </citation>
    <scope>NUCLEOTIDE SEQUENCE [LARGE SCALE GENOMIC DNA]</scope>
    <source>
        <strain evidence="2 3">NRRL B-24567</strain>
    </source>
</reference>
<protein>
    <recommendedName>
        <fullName evidence="4">Secreted protein</fullName>
    </recommendedName>
</protein>
<proteinExistence type="predicted"/>
<dbReference type="PATRIC" id="fig|36816.3.peg.4253"/>
<accession>A0A0M9X823</accession>
<name>A0A0M9X823_9ACTN</name>
<dbReference type="EMBL" id="LGCN01000197">
    <property type="protein sequence ID" value="KOT37566.1"/>
    <property type="molecule type" value="Genomic_DNA"/>
</dbReference>
<keyword evidence="3" id="KW-1185">Reference proteome</keyword>
<dbReference type="Proteomes" id="UP000037773">
    <property type="component" value="Unassembled WGS sequence"/>
</dbReference>